<dbReference type="GO" id="GO:0005886">
    <property type="term" value="C:plasma membrane"/>
    <property type="evidence" value="ECO:0007669"/>
    <property type="project" value="UniProtKB-SubCell"/>
</dbReference>
<dbReference type="NCBIfam" id="NF009248">
    <property type="entry name" value="PRK12600.1"/>
    <property type="match status" value="1"/>
</dbReference>
<evidence type="ECO:0000256" key="7">
    <source>
        <dbReference type="ARBA" id="ARBA00023136"/>
    </source>
</evidence>
<comment type="similarity">
    <text evidence="2 8">Belongs to the CPA3 antiporters (TC 2.A.63) subunit F family.</text>
</comment>
<proteinExistence type="inferred from homology"/>
<evidence type="ECO:0000313" key="10">
    <source>
        <dbReference type="EMBL" id="MBE1556372.1"/>
    </source>
</evidence>
<keyword evidence="6 9" id="KW-1133">Transmembrane helix</keyword>
<evidence type="ECO:0000256" key="3">
    <source>
        <dbReference type="ARBA" id="ARBA00022448"/>
    </source>
</evidence>
<evidence type="ECO:0000256" key="2">
    <source>
        <dbReference type="ARBA" id="ARBA00009212"/>
    </source>
</evidence>
<reference evidence="10" key="1">
    <citation type="submission" date="2020-10" db="EMBL/GenBank/DDBJ databases">
        <title>Genomic Encyclopedia of Type Strains, Phase IV (KMG-IV): sequencing the most valuable type-strain genomes for metagenomic binning, comparative biology and taxonomic classification.</title>
        <authorList>
            <person name="Goeker M."/>
        </authorList>
    </citation>
    <scope>NUCLEOTIDE SEQUENCE</scope>
    <source>
        <strain evidence="10">DSM 13886</strain>
    </source>
</reference>
<comment type="subcellular location">
    <subcellularLocation>
        <location evidence="1 8">Cell membrane</location>
        <topology evidence="1 8">Multi-pass membrane protein</topology>
    </subcellularLocation>
</comment>
<dbReference type="Proteomes" id="UP000658225">
    <property type="component" value="Unassembled WGS sequence"/>
</dbReference>
<comment type="caution">
    <text evidence="10">The sequence shown here is derived from an EMBL/GenBank/DDBJ whole genome shotgun (WGS) entry which is preliminary data.</text>
</comment>
<keyword evidence="8" id="KW-0050">Antiport</keyword>
<dbReference type="PIRSF" id="PIRSF028784">
    <property type="entry name" value="MrpF"/>
    <property type="match status" value="1"/>
</dbReference>
<evidence type="ECO:0000313" key="11">
    <source>
        <dbReference type="Proteomes" id="UP000658225"/>
    </source>
</evidence>
<keyword evidence="7 8" id="KW-0472">Membrane</keyword>
<keyword evidence="11" id="KW-1185">Reference proteome</keyword>
<evidence type="ECO:0000256" key="5">
    <source>
        <dbReference type="ARBA" id="ARBA00022692"/>
    </source>
</evidence>
<feature type="transmembrane region" description="Helical" evidence="9">
    <location>
        <begin position="62"/>
        <end position="81"/>
    </location>
</feature>
<keyword evidence="3 8" id="KW-0813">Transport</keyword>
<dbReference type="GO" id="GO:0015385">
    <property type="term" value="F:sodium:proton antiporter activity"/>
    <property type="evidence" value="ECO:0007669"/>
    <property type="project" value="TreeGrafter"/>
</dbReference>
<evidence type="ECO:0000256" key="8">
    <source>
        <dbReference type="PIRNR" id="PIRNR028784"/>
    </source>
</evidence>
<dbReference type="Pfam" id="PF04066">
    <property type="entry name" value="MrpF_PhaF"/>
    <property type="match status" value="1"/>
</dbReference>
<name>A0A927MNI2_9BACL</name>
<keyword evidence="8" id="KW-0406">Ion transport</keyword>
<accession>A0A927MNI2</accession>
<dbReference type="AlphaFoldDB" id="A0A927MNI2"/>
<evidence type="ECO:0000256" key="9">
    <source>
        <dbReference type="SAM" id="Phobius"/>
    </source>
</evidence>
<protein>
    <submittedName>
        <fullName evidence="10">Multicomponent Na+:H+ antiporter subunit F</fullName>
    </submittedName>
</protein>
<organism evidence="10 11">
    <name type="scientific">Sporosarcina limicola</name>
    <dbReference type="NCBI Taxonomy" id="34101"/>
    <lineage>
        <taxon>Bacteria</taxon>
        <taxon>Bacillati</taxon>
        <taxon>Bacillota</taxon>
        <taxon>Bacilli</taxon>
        <taxon>Bacillales</taxon>
        <taxon>Caryophanaceae</taxon>
        <taxon>Sporosarcina</taxon>
    </lineage>
</organism>
<sequence length="94" mass="10514">MITFIWICLVLVILSMMGLLYRVFCGPSIPDRLIALDAIGVMIISATALLSILFATRFFIEVILLIAIISFIGTVSFSKFIEKGEIIERDRTSK</sequence>
<dbReference type="PANTHER" id="PTHR34702">
    <property type="entry name" value="NA(+)/H(+) ANTIPORTER SUBUNIT F1"/>
    <property type="match status" value="1"/>
</dbReference>
<dbReference type="EMBL" id="JADBEL010000025">
    <property type="protein sequence ID" value="MBE1556372.1"/>
    <property type="molecule type" value="Genomic_DNA"/>
</dbReference>
<dbReference type="RefSeq" id="WP_192600021.1">
    <property type="nucleotide sequence ID" value="NZ_JADBEL010000025.1"/>
</dbReference>
<gene>
    <name evidence="10" type="ORF">H4683_003496</name>
</gene>
<keyword evidence="4 8" id="KW-1003">Cell membrane</keyword>
<evidence type="ECO:0000256" key="4">
    <source>
        <dbReference type="ARBA" id="ARBA00022475"/>
    </source>
</evidence>
<keyword evidence="5 9" id="KW-0812">Transmembrane</keyword>
<evidence type="ECO:0000256" key="6">
    <source>
        <dbReference type="ARBA" id="ARBA00022989"/>
    </source>
</evidence>
<dbReference type="PANTHER" id="PTHR34702:SF1">
    <property type="entry name" value="NA(+)_H(+) ANTIPORTER SUBUNIT F"/>
    <property type="match status" value="1"/>
</dbReference>
<dbReference type="InterPro" id="IPR007208">
    <property type="entry name" value="MrpF/PhaF-like"/>
</dbReference>
<evidence type="ECO:0000256" key="1">
    <source>
        <dbReference type="ARBA" id="ARBA00004651"/>
    </source>
</evidence>
<feature type="transmembrane region" description="Helical" evidence="9">
    <location>
        <begin position="32"/>
        <end position="55"/>
    </location>
</feature>